<dbReference type="PROSITE" id="PS00518">
    <property type="entry name" value="ZF_RING_1"/>
    <property type="match status" value="1"/>
</dbReference>
<evidence type="ECO:0000256" key="5">
    <source>
        <dbReference type="RuleBase" id="RU367115"/>
    </source>
</evidence>
<sequence>MQRPNILVVQSTSSSSQQSSTAMDTKNSKSQKTSVETTETDDAECAICFQPFTLKATLPGCGHSFCFLCIKGVARRRASCPLCRQPIHAEIFQDPVVMVDKNVSSTSQKTATSEDVRCRDSGDCSGSSQHKNLPSAEGNEKQSVEATTEERNAITVRWFYQVLSAQILLDNRFPRYHRSDHSRRQFSIDLNVFNFLVAVIWVDRCVVPLKFSISSGRMPS</sequence>
<reference evidence="8 9" key="2">
    <citation type="submission" date="2018-11" db="EMBL/GenBank/DDBJ databases">
        <authorList>
            <consortium name="Pathogen Informatics"/>
        </authorList>
    </citation>
    <scope>NUCLEOTIDE SEQUENCE [LARGE SCALE GENOMIC DNA]</scope>
</reference>
<dbReference type="GO" id="GO:0005829">
    <property type="term" value="C:cytosol"/>
    <property type="evidence" value="ECO:0007669"/>
    <property type="project" value="UniProtKB-SubCell"/>
</dbReference>
<dbReference type="InterPro" id="IPR013083">
    <property type="entry name" value="Znf_RING/FYVE/PHD"/>
</dbReference>
<evidence type="ECO:0000256" key="1">
    <source>
        <dbReference type="ARBA" id="ARBA00022723"/>
    </source>
</evidence>
<dbReference type="GO" id="GO:0006511">
    <property type="term" value="P:ubiquitin-dependent protein catabolic process"/>
    <property type="evidence" value="ECO:0007669"/>
    <property type="project" value="UniProtKB-UniRule"/>
</dbReference>
<dbReference type="Pfam" id="PF13445">
    <property type="entry name" value="zf-RING_UBOX"/>
    <property type="match status" value="1"/>
</dbReference>
<dbReference type="PROSITE" id="PS50089">
    <property type="entry name" value="ZF_RING_2"/>
    <property type="match status" value="1"/>
</dbReference>
<dbReference type="InterPro" id="IPR001841">
    <property type="entry name" value="Znf_RING"/>
</dbReference>
<dbReference type="SMART" id="SM00184">
    <property type="entry name" value="RING"/>
    <property type="match status" value="1"/>
</dbReference>
<feature type="compositionally biased region" description="Low complexity" evidence="6">
    <location>
        <begin position="10"/>
        <end position="21"/>
    </location>
</feature>
<evidence type="ECO:0000256" key="4">
    <source>
        <dbReference type="PROSITE-ProRule" id="PRU00175"/>
    </source>
</evidence>
<feature type="domain" description="RING-type" evidence="7">
    <location>
        <begin position="45"/>
        <end position="84"/>
    </location>
</feature>
<keyword evidence="5" id="KW-0963">Cytoplasm</keyword>
<dbReference type="PANTHER" id="PTHR13417:SF2">
    <property type="entry name" value="E3 UBIQUITIN-PROTEIN LIGASE RNF146"/>
    <property type="match status" value="1"/>
</dbReference>
<dbReference type="SUPFAM" id="SSF57850">
    <property type="entry name" value="RING/U-box"/>
    <property type="match status" value="1"/>
</dbReference>
<comment type="function">
    <text evidence="5">E3 ubiquitin-protein ligase that specifically binds poly-ADP-ribosylated proteins and mediates their ubiquitination and subsequent degradation.</text>
</comment>
<name>A0A0M3KAV7_ANISI</name>
<keyword evidence="2 4" id="KW-0863">Zinc-finger</keyword>
<dbReference type="OrthoDB" id="10065815at2759"/>
<keyword evidence="1 5" id="KW-0479">Metal-binding</keyword>
<comment type="catalytic activity">
    <reaction evidence="5">
        <text>S-ubiquitinyl-[E2 ubiquitin-conjugating enzyme]-L-cysteine + [acceptor protein]-L-lysine = [E2 ubiquitin-conjugating enzyme]-L-cysteine + N(6)-ubiquitinyl-[acceptor protein]-L-lysine.</text>
        <dbReference type="EC" id="2.3.2.27"/>
    </reaction>
</comment>
<reference evidence="10" key="1">
    <citation type="submission" date="2017-02" db="UniProtKB">
        <authorList>
            <consortium name="WormBaseParasite"/>
        </authorList>
    </citation>
    <scope>IDENTIFICATION</scope>
</reference>
<dbReference type="Proteomes" id="UP000267096">
    <property type="component" value="Unassembled WGS sequence"/>
</dbReference>
<proteinExistence type="predicted"/>
<organism evidence="10">
    <name type="scientific">Anisakis simplex</name>
    <name type="common">Herring worm</name>
    <dbReference type="NCBI Taxonomy" id="6269"/>
    <lineage>
        <taxon>Eukaryota</taxon>
        <taxon>Metazoa</taxon>
        <taxon>Ecdysozoa</taxon>
        <taxon>Nematoda</taxon>
        <taxon>Chromadorea</taxon>
        <taxon>Rhabditida</taxon>
        <taxon>Spirurina</taxon>
        <taxon>Ascaridomorpha</taxon>
        <taxon>Ascaridoidea</taxon>
        <taxon>Anisakidae</taxon>
        <taxon>Anisakis</taxon>
        <taxon>Anisakis simplex complex</taxon>
    </lineage>
</organism>
<dbReference type="GO" id="GO:0061630">
    <property type="term" value="F:ubiquitin protein ligase activity"/>
    <property type="evidence" value="ECO:0007669"/>
    <property type="project" value="UniProtKB-UniRule"/>
</dbReference>
<dbReference type="GO" id="GO:0051865">
    <property type="term" value="P:protein autoubiquitination"/>
    <property type="evidence" value="ECO:0007669"/>
    <property type="project" value="UniProtKB-UniRule"/>
</dbReference>
<feature type="compositionally biased region" description="Basic and acidic residues" evidence="6">
    <location>
        <begin position="138"/>
        <end position="147"/>
    </location>
</feature>
<evidence type="ECO:0000256" key="2">
    <source>
        <dbReference type="ARBA" id="ARBA00022771"/>
    </source>
</evidence>
<dbReference type="InterPro" id="IPR027370">
    <property type="entry name" value="Znf-RING_euk"/>
</dbReference>
<dbReference type="EC" id="2.3.2.27" evidence="5"/>
<dbReference type="GO" id="GO:0008270">
    <property type="term" value="F:zinc ion binding"/>
    <property type="evidence" value="ECO:0007669"/>
    <property type="project" value="UniProtKB-UniRule"/>
</dbReference>
<feature type="region of interest" description="Disordered" evidence="6">
    <location>
        <begin position="1"/>
        <end position="35"/>
    </location>
</feature>
<evidence type="ECO:0000256" key="3">
    <source>
        <dbReference type="ARBA" id="ARBA00022833"/>
    </source>
</evidence>
<protein>
    <recommendedName>
        <fullName evidence="5">E3 ubiquitin-protein ligase</fullName>
        <ecNumber evidence="5">2.3.2.27</ecNumber>
    </recommendedName>
</protein>
<accession>A0A0M3KAV7</accession>
<keyword evidence="3 5" id="KW-0862">Zinc</keyword>
<feature type="region of interest" description="Disordered" evidence="6">
    <location>
        <begin position="108"/>
        <end position="147"/>
    </location>
</feature>
<dbReference type="GO" id="GO:0016055">
    <property type="term" value="P:Wnt signaling pathway"/>
    <property type="evidence" value="ECO:0007669"/>
    <property type="project" value="InterPro"/>
</dbReference>
<dbReference type="Gene3D" id="3.30.40.10">
    <property type="entry name" value="Zinc/RING finger domain, C3HC4 (zinc finger)"/>
    <property type="match status" value="1"/>
</dbReference>
<keyword evidence="5" id="KW-0808">Transferase</keyword>
<dbReference type="WBParaSite" id="ASIM_0001810301-mRNA-1">
    <property type="protein sequence ID" value="ASIM_0001810301-mRNA-1"/>
    <property type="gene ID" value="ASIM_0001810301"/>
</dbReference>
<comment type="subcellular location">
    <subcellularLocation>
        <location evidence="5">Cytoplasm</location>
        <location evidence="5">Cytosol</location>
    </subcellularLocation>
</comment>
<keyword evidence="5" id="KW-0833">Ubl conjugation pathway</keyword>
<comment type="PTM">
    <text evidence="5">Ubiquitinated; autoubiquitinated.</text>
</comment>
<gene>
    <name evidence="8" type="ORF">ASIM_LOCUS17506</name>
</gene>
<keyword evidence="9" id="KW-1185">Reference proteome</keyword>
<dbReference type="EMBL" id="UYRR01034205">
    <property type="protein sequence ID" value="VDK60570.1"/>
    <property type="molecule type" value="Genomic_DNA"/>
</dbReference>
<dbReference type="GO" id="GO:0072572">
    <property type="term" value="F:poly-ADP-D-ribose binding"/>
    <property type="evidence" value="ECO:0007669"/>
    <property type="project" value="UniProtKB-UniRule"/>
</dbReference>
<dbReference type="GO" id="GO:0005634">
    <property type="term" value="C:nucleus"/>
    <property type="evidence" value="ECO:0007669"/>
    <property type="project" value="TreeGrafter"/>
</dbReference>
<dbReference type="PANTHER" id="PTHR13417">
    <property type="entry name" value="E3 UBIQUITIN-PROTEIN LIGASE RNF146"/>
    <property type="match status" value="1"/>
</dbReference>
<evidence type="ECO:0000313" key="8">
    <source>
        <dbReference type="EMBL" id="VDK60570.1"/>
    </source>
</evidence>
<dbReference type="InterPro" id="IPR033509">
    <property type="entry name" value="RNF146"/>
</dbReference>
<feature type="compositionally biased region" description="Polar residues" evidence="6">
    <location>
        <begin position="22"/>
        <end position="35"/>
    </location>
</feature>
<comment type="pathway">
    <text evidence="5">Protein modification; protein ubiquitination.</text>
</comment>
<dbReference type="AlphaFoldDB" id="A0A0M3KAV7"/>
<evidence type="ECO:0000256" key="6">
    <source>
        <dbReference type="SAM" id="MobiDB-lite"/>
    </source>
</evidence>
<feature type="compositionally biased region" description="Basic and acidic residues" evidence="6">
    <location>
        <begin position="112"/>
        <end position="122"/>
    </location>
</feature>
<evidence type="ECO:0000313" key="10">
    <source>
        <dbReference type="WBParaSite" id="ASIM_0001810301-mRNA-1"/>
    </source>
</evidence>
<evidence type="ECO:0000313" key="9">
    <source>
        <dbReference type="Proteomes" id="UP000267096"/>
    </source>
</evidence>
<evidence type="ECO:0000259" key="7">
    <source>
        <dbReference type="PROSITE" id="PS50089"/>
    </source>
</evidence>
<dbReference type="InterPro" id="IPR017907">
    <property type="entry name" value="Znf_RING_CS"/>
</dbReference>